<evidence type="ECO:0000256" key="6">
    <source>
        <dbReference type="RuleBase" id="RU364000"/>
    </source>
</evidence>
<keyword evidence="5" id="KW-0694">RNA-binding</keyword>
<dbReference type="Proteomes" id="UP000604243">
    <property type="component" value="Unassembled WGS sequence"/>
</dbReference>
<dbReference type="Pfam" id="PF13602">
    <property type="entry name" value="ADH_zinc_N_2"/>
    <property type="match status" value="1"/>
</dbReference>
<keyword evidence="3" id="KW-0963">Cytoplasm</keyword>
<evidence type="ECO:0000256" key="1">
    <source>
        <dbReference type="ARBA" id="ARBA00004496"/>
    </source>
</evidence>
<comment type="subcellular location">
    <subcellularLocation>
        <location evidence="1">Cytoplasm</location>
    </subcellularLocation>
</comment>
<dbReference type="Gene3D" id="3.90.180.10">
    <property type="entry name" value="Medium-chain alcohol dehydrogenases, catalytic domain"/>
    <property type="match status" value="1"/>
</dbReference>
<keyword evidence="6" id="KW-0479">Metal-binding</keyword>
<comment type="similarity">
    <text evidence="6">Belongs to the zinc-containing alcohol dehydrogenase family. Quinone oxidoreductase subfamily.</text>
</comment>
<sequence length="351" mass="38277">MSMRSLTQGEVMKAIATRGASDINAPDAFEEIDIERPSPGKEDVLVRIEAISVNPVDTKVRAGALGEIKEPTILGWDATGIVEALGDNVSDLDIGERIYYSGEVSRPGCNAQYQLIDSRLVARAPQTLDIEEIAAMPLTALTAWEALFDKLRLAQDTSDHADQTLLIINGAGGVGSIAIQLARQLTNIHVIATASREQSVQWCREMGAHDVVDHHDLVNELDGLGIETVDYIFNCHDIGVHWDNMVSLIKPLGEIVAIAETKTQVDLNALQGKAASFHWEFMFARPLHDVQREQQGAALATMARLLDEGRLRSTLGEIVGPLSVENLTRAHQMLEEGHTIGKLVLTAMPQD</sequence>
<gene>
    <name evidence="8" type="ORF">GCM10010082_08030</name>
</gene>
<evidence type="ECO:0000256" key="3">
    <source>
        <dbReference type="ARBA" id="ARBA00022490"/>
    </source>
</evidence>
<evidence type="ECO:0000259" key="7">
    <source>
        <dbReference type="SMART" id="SM00829"/>
    </source>
</evidence>
<evidence type="ECO:0000256" key="5">
    <source>
        <dbReference type="ARBA" id="ARBA00022884"/>
    </source>
</evidence>
<evidence type="ECO:0000256" key="4">
    <source>
        <dbReference type="ARBA" id="ARBA00022857"/>
    </source>
</evidence>
<dbReference type="SUPFAM" id="SSF51735">
    <property type="entry name" value="NAD(P)-binding Rossmann-fold domains"/>
    <property type="match status" value="1"/>
</dbReference>
<feature type="domain" description="Enoyl reductase (ER)" evidence="7">
    <location>
        <begin position="21"/>
        <end position="345"/>
    </location>
</feature>
<evidence type="ECO:0000313" key="9">
    <source>
        <dbReference type="Proteomes" id="UP000604243"/>
    </source>
</evidence>
<dbReference type="InterPro" id="IPR011032">
    <property type="entry name" value="GroES-like_sf"/>
</dbReference>
<dbReference type="NCBIfam" id="TIGR02817">
    <property type="entry name" value="adh_fam_1"/>
    <property type="match status" value="1"/>
</dbReference>
<name>A0ABQ3FCX0_9GAMM</name>
<evidence type="ECO:0000313" key="8">
    <source>
        <dbReference type="EMBL" id="GHC18964.1"/>
    </source>
</evidence>
<proteinExistence type="inferred from homology"/>
<dbReference type="InterPro" id="IPR051603">
    <property type="entry name" value="Zinc-ADH_QOR/CCCR"/>
</dbReference>
<dbReference type="CDD" id="cd08252">
    <property type="entry name" value="AL_MDR"/>
    <property type="match status" value="1"/>
</dbReference>
<dbReference type="InterPro" id="IPR014182">
    <property type="entry name" value="ADH_Zn_typ-1"/>
</dbReference>
<accession>A0ABQ3FCX0</accession>
<dbReference type="Pfam" id="PF08240">
    <property type="entry name" value="ADH_N"/>
    <property type="match status" value="1"/>
</dbReference>
<dbReference type="PROSITE" id="PS01162">
    <property type="entry name" value="QOR_ZETA_CRYSTAL"/>
    <property type="match status" value="1"/>
</dbReference>
<protein>
    <recommendedName>
        <fullName evidence="6">Zinc-type alcohol dehydrogenase-like protein</fullName>
    </recommendedName>
</protein>
<comment type="caution">
    <text evidence="8">The sequence shown here is derived from an EMBL/GenBank/DDBJ whole genome shotgun (WGS) entry which is preliminary data.</text>
</comment>
<dbReference type="SUPFAM" id="SSF50129">
    <property type="entry name" value="GroES-like"/>
    <property type="match status" value="1"/>
</dbReference>
<dbReference type="EMBL" id="BMZM01000001">
    <property type="protein sequence ID" value="GHC18964.1"/>
    <property type="molecule type" value="Genomic_DNA"/>
</dbReference>
<evidence type="ECO:0000256" key="2">
    <source>
        <dbReference type="ARBA" id="ARBA00011881"/>
    </source>
</evidence>
<dbReference type="PANTHER" id="PTHR44154:SF1">
    <property type="entry name" value="QUINONE OXIDOREDUCTASE"/>
    <property type="match status" value="1"/>
</dbReference>
<dbReference type="Gene3D" id="3.40.50.720">
    <property type="entry name" value="NAD(P)-binding Rossmann-like Domain"/>
    <property type="match status" value="1"/>
</dbReference>
<keyword evidence="6" id="KW-0560">Oxidoreductase</keyword>
<keyword evidence="4" id="KW-0521">NADP</keyword>
<keyword evidence="9" id="KW-1185">Reference proteome</keyword>
<dbReference type="SMART" id="SM00829">
    <property type="entry name" value="PKS_ER"/>
    <property type="match status" value="1"/>
</dbReference>
<dbReference type="InterPro" id="IPR002364">
    <property type="entry name" value="Quin_OxRdtase/zeta-crystal_CS"/>
</dbReference>
<dbReference type="InterPro" id="IPR020843">
    <property type="entry name" value="ER"/>
</dbReference>
<comment type="subunit">
    <text evidence="2">Homotetramer.</text>
</comment>
<dbReference type="InterPro" id="IPR036291">
    <property type="entry name" value="NAD(P)-bd_dom_sf"/>
</dbReference>
<keyword evidence="6" id="KW-0862">Zinc</keyword>
<reference evidence="9" key="1">
    <citation type="journal article" date="2019" name="Int. J. Syst. Evol. Microbiol.">
        <title>The Global Catalogue of Microorganisms (GCM) 10K type strain sequencing project: providing services to taxonomists for standard genome sequencing and annotation.</title>
        <authorList>
            <consortium name="The Broad Institute Genomics Platform"/>
            <consortium name="The Broad Institute Genome Sequencing Center for Infectious Disease"/>
            <person name="Wu L."/>
            <person name="Ma J."/>
        </authorList>
    </citation>
    <scope>NUCLEOTIDE SEQUENCE [LARGE SCALE GENOMIC DNA]</scope>
    <source>
        <strain evidence="9">KCTC 42082</strain>
    </source>
</reference>
<dbReference type="InterPro" id="IPR013154">
    <property type="entry name" value="ADH-like_N"/>
</dbReference>
<dbReference type="PANTHER" id="PTHR44154">
    <property type="entry name" value="QUINONE OXIDOREDUCTASE"/>
    <property type="match status" value="1"/>
</dbReference>
<organism evidence="8 9">
    <name type="scientific">Kushneria pakistanensis</name>
    <dbReference type="NCBI Taxonomy" id="1508770"/>
    <lineage>
        <taxon>Bacteria</taxon>
        <taxon>Pseudomonadati</taxon>
        <taxon>Pseudomonadota</taxon>
        <taxon>Gammaproteobacteria</taxon>
        <taxon>Oceanospirillales</taxon>
        <taxon>Halomonadaceae</taxon>
        <taxon>Kushneria</taxon>
    </lineage>
</organism>